<dbReference type="Gene3D" id="1.25.10.10">
    <property type="entry name" value="Leucine-rich Repeat Variant"/>
    <property type="match status" value="1"/>
</dbReference>
<dbReference type="GO" id="GO:0006606">
    <property type="term" value="P:protein import into nucleus"/>
    <property type="evidence" value="ECO:0007669"/>
    <property type="project" value="TreeGrafter"/>
</dbReference>
<gene>
    <name evidence="5" type="ORF">RFI_12738</name>
</gene>
<dbReference type="GO" id="GO:0005634">
    <property type="term" value="C:nucleus"/>
    <property type="evidence" value="ECO:0007669"/>
    <property type="project" value="UniProtKB-SubCell"/>
</dbReference>
<reference evidence="5 6" key="1">
    <citation type="journal article" date="2013" name="Curr. Biol.">
        <title>The Genome of the Foraminiferan Reticulomyxa filosa.</title>
        <authorList>
            <person name="Glockner G."/>
            <person name="Hulsmann N."/>
            <person name="Schleicher M."/>
            <person name="Noegel A.A."/>
            <person name="Eichinger L."/>
            <person name="Gallinger C."/>
            <person name="Pawlowski J."/>
            <person name="Sierra R."/>
            <person name="Euteneuer U."/>
            <person name="Pillet L."/>
            <person name="Moustafa A."/>
            <person name="Platzer M."/>
            <person name="Groth M."/>
            <person name="Szafranski K."/>
            <person name="Schliwa M."/>
        </authorList>
    </citation>
    <scope>NUCLEOTIDE SEQUENCE [LARGE SCALE GENOMIC DNA]</scope>
</reference>
<feature type="region of interest" description="Disordered" evidence="4">
    <location>
        <begin position="115"/>
        <end position="135"/>
    </location>
</feature>
<evidence type="ECO:0000256" key="2">
    <source>
        <dbReference type="ARBA" id="ARBA00022448"/>
    </source>
</evidence>
<evidence type="ECO:0000256" key="3">
    <source>
        <dbReference type="ARBA" id="ARBA00023242"/>
    </source>
</evidence>
<name>X6NFB7_RETFI</name>
<evidence type="ECO:0000256" key="1">
    <source>
        <dbReference type="ARBA" id="ARBA00004123"/>
    </source>
</evidence>
<dbReference type="PANTHER" id="PTHR12363">
    <property type="entry name" value="TRANSPORTIN 3 AND IMPORTIN 13"/>
    <property type="match status" value="1"/>
</dbReference>
<accession>X6NFB7</accession>
<evidence type="ECO:0000256" key="4">
    <source>
        <dbReference type="SAM" id="MobiDB-lite"/>
    </source>
</evidence>
<evidence type="ECO:0000313" key="5">
    <source>
        <dbReference type="EMBL" id="ETO24419.1"/>
    </source>
</evidence>
<dbReference type="PANTHER" id="PTHR12363:SF33">
    <property type="entry name" value="IMPORTIN-13"/>
    <property type="match status" value="1"/>
</dbReference>
<dbReference type="AlphaFoldDB" id="X6NFB7"/>
<keyword evidence="3" id="KW-0539">Nucleus</keyword>
<dbReference type="Proteomes" id="UP000023152">
    <property type="component" value="Unassembled WGS sequence"/>
</dbReference>
<dbReference type="EMBL" id="ASPP01009228">
    <property type="protein sequence ID" value="ETO24419.1"/>
    <property type="molecule type" value="Genomic_DNA"/>
</dbReference>
<keyword evidence="2" id="KW-0813">Transport</keyword>
<dbReference type="GO" id="GO:0005737">
    <property type="term" value="C:cytoplasm"/>
    <property type="evidence" value="ECO:0007669"/>
    <property type="project" value="TreeGrafter"/>
</dbReference>
<feature type="compositionally biased region" description="Polar residues" evidence="4">
    <location>
        <begin position="122"/>
        <end position="135"/>
    </location>
</feature>
<evidence type="ECO:0000313" key="6">
    <source>
        <dbReference type="Proteomes" id="UP000023152"/>
    </source>
</evidence>
<dbReference type="OrthoDB" id="435593at2759"/>
<protein>
    <submittedName>
        <fullName evidence="5">Uncharacterized protein</fullName>
    </submittedName>
</protein>
<comment type="subcellular location">
    <subcellularLocation>
        <location evidence="1">Nucleus</location>
    </subcellularLocation>
</comment>
<proteinExistence type="predicted"/>
<keyword evidence="6" id="KW-1185">Reference proteome</keyword>
<organism evidence="5 6">
    <name type="scientific">Reticulomyxa filosa</name>
    <dbReference type="NCBI Taxonomy" id="46433"/>
    <lineage>
        <taxon>Eukaryota</taxon>
        <taxon>Sar</taxon>
        <taxon>Rhizaria</taxon>
        <taxon>Retaria</taxon>
        <taxon>Foraminifera</taxon>
        <taxon>Monothalamids</taxon>
        <taxon>Reticulomyxidae</taxon>
        <taxon>Reticulomyxa</taxon>
    </lineage>
</organism>
<dbReference type="InterPro" id="IPR011989">
    <property type="entry name" value="ARM-like"/>
</dbReference>
<sequence>MYANEYGAMQSFDPYLKECLLRVSKTTLTLLSNKQKFEEHPDIVEDYFELMVSLMKRNPSLIVQNMALMEKIFVKGLDGMLLHHRKALESICHFYECSIALAKSRSHHSIAILKRHHKEGETQGSESKIRNSSTSTNNRDIYFTKLLHSHGKTLVGHILKGLIHGTVLSSVNKLEQVLEEFYQFNKDILQEYIQFYPSPKEFFEMYFCSAQHKDRRKCVSELWRAAQRYLLRTKY</sequence>
<dbReference type="InterPro" id="IPR051345">
    <property type="entry name" value="Importin_beta-like_NTR"/>
</dbReference>
<comment type="caution">
    <text evidence="5">The sequence shown here is derived from an EMBL/GenBank/DDBJ whole genome shotgun (WGS) entry which is preliminary data.</text>
</comment>